<protein>
    <recommendedName>
        <fullName evidence="4">Pilin</fullName>
    </recommendedName>
</protein>
<evidence type="ECO:0000256" key="8">
    <source>
        <dbReference type="ARBA" id="ARBA00022971"/>
    </source>
</evidence>
<comment type="similarity">
    <text evidence="3">Belongs to the TraA family.</text>
</comment>
<dbReference type="OMA" id="QAHAVDM"/>
<dbReference type="Pfam" id="PF05513">
    <property type="entry name" value="TraA"/>
    <property type="match status" value="1"/>
</dbReference>
<geneLocation type="plasmid" evidence="11">
    <name>pAsa5</name>
</geneLocation>
<evidence type="ECO:0000256" key="1">
    <source>
        <dbReference type="ARBA" id="ARBA00004429"/>
    </source>
</evidence>
<reference evidence="11" key="1">
    <citation type="submission" date="2017-01" db="EMBL/GenBank/DDBJ databases">
        <title>Plasmid composition in Aeromonas salmonicida subsp. salmonicida 01-B526 unravels unsuspected type three secretion system loss patterns.</title>
        <authorList>
            <person name="Tanaka K.H."/>
            <person name="Vincent A.T."/>
            <person name="Emond-Rheault J.-G."/>
            <person name="Adamczuk M."/>
            <person name="Frenette M."/>
            <person name="Charette S.J."/>
        </authorList>
    </citation>
    <scope>NUCLEOTIDE SEQUENCE</scope>
    <source>
        <strain evidence="11">01-B526</strain>
        <plasmid evidence="11">pAsa5</plasmid>
    </source>
</reference>
<comment type="subcellular location">
    <subcellularLocation>
        <location evidence="1">Cell inner membrane</location>
        <topology evidence="1">Multi-pass membrane protein</topology>
    </subcellularLocation>
    <subcellularLocation>
        <location evidence="2">Secreted</location>
    </subcellularLocation>
</comment>
<keyword evidence="8" id="KW-0184">Conjugation</keyword>
<sequence>MNVALQERTQLNPKHLLRVMALMAVAVLVTLLTFGQAHAVDMLAGQSGTVNDTFGANSTVAKWIILAEVIIGVASYIKTKNLLLLFGVIIVVVFTTVGFQLAA</sequence>
<keyword evidence="6" id="KW-0997">Cell inner membrane</keyword>
<evidence type="ECO:0000313" key="11">
    <source>
        <dbReference type="EMBL" id="ASD49218.1"/>
    </source>
</evidence>
<evidence type="ECO:0000256" key="5">
    <source>
        <dbReference type="ARBA" id="ARBA00022475"/>
    </source>
</evidence>
<dbReference type="RefSeq" id="WP_011899424.1">
    <property type="nucleotide sequence ID" value="NZ_CDDW01000126.1"/>
</dbReference>
<proteinExistence type="inferred from homology"/>
<keyword evidence="7" id="KW-0964">Secreted</keyword>
<evidence type="ECO:0000256" key="10">
    <source>
        <dbReference type="ARBA" id="ARBA00026027"/>
    </source>
</evidence>
<keyword evidence="11" id="KW-0614">Plasmid</keyword>
<evidence type="ECO:0000256" key="3">
    <source>
        <dbReference type="ARBA" id="ARBA00009586"/>
    </source>
</evidence>
<evidence type="ECO:0000256" key="9">
    <source>
        <dbReference type="ARBA" id="ARBA00023136"/>
    </source>
</evidence>
<evidence type="ECO:0000256" key="7">
    <source>
        <dbReference type="ARBA" id="ARBA00022525"/>
    </source>
</evidence>
<accession>A0A1Q4MF47</accession>
<dbReference type="GO" id="GO:0005886">
    <property type="term" value="C:plasma membrane"/>
    <property type="evidence" value="ECO:0007669"/>
    <property type="project" value="UniProtKB-SubCell"/>
</dbReference>
<dbReference type="AlphaFoldDB" id="A0A1Q4MF47"/>
<name>A0A1Q4MF47_AERSS</name>
<evidence type="ECO:0000256" key="4">
    <source>
        <dbReference type="ARBA" id="ARBA00018586"/>
    </source>
</evidence>
<evidence type="ECO:0000256" key="2">
    <source>
        <dbReference type="ARBA" id="ARBA00004613"/>
    </source>
</evidence>
<dbReference type="InterPro" id="IPR008873">
    <property type="entry name" value="TraA"/>
</dbReference>
<comment type="subunit">
    <text evidence="10">Monomer. Interacts with itself to form filaments; also interacts with TraQ.</text>
</comment>
<organism evidence="11">
    <name type="scientific">Aeromonas salmonicida subsp. salmonicida</name>
    <dbReference type="NCBI Taxonomy" id="29491"/>
    <lineage>
        <taxon>Bacteria</taxon>
        <taxon>Pseudomonadati</taxon>
        <taxon>Pseudomonadota</taxon>
        <taxon>Gammaproteobacteria</taxon>
        <taxon>Aeromonadales</taxon>
        <taxon>Aeromonadaceae</taxon>
        <taxon>Aeromonas</taxon>
    </lineage>
</organism>
<keyword evidence="9" id="KW-0472">Membrane</keyword>
<keyword evidence="5" id="KW-1003">Cell membrane</keyword>
<evidence type="ECO:0000256" key="6">
    <source>
        <dbReference type="ARBA" id="ARBA00022519"/>
    </source>
</evidence>
<dbReference type="GO" id="GO:0005576">
    <property type="term" value="C:extracellular region"/>
    <property type="evidence" value="ECO:0007669"/>
    <property type="project" value="UniProtKB-SubCell"/>
</dbReference>
<gene>
    <name evidence="11" type="primary">traA</name>
</gene>
<dbReference type="EMBL" id="KY555069">
    <property type="protein sequence ID" value="ASD49218.1"/>
    <property type="molecule type" value="Genomic_DNA"/>
</dbReference>